<gene>
    <name evidence="12" type="ORF">IWW36_002731</name>
</gene>
<accession>A0A9W8M0D3</accession>
<dbReference type="InterPro" id="IPR051007">
    <property type="entry name" value="creA/MIG_C2H2-ZnF"/>
</dbReference>
<feature type="region of interest" description="Disordered" evidence="10">
    <location>
        <begin position="440"/>
        <end position="472"/>
    </location>
</feature>
<dbReference type="GO" id="GO:0000978">
    <property type="term" value="F:RNA polymerase II cis-regulatory region sequence-specific DNA binding"/>
    <property type="evidence" value="ECO:0007669"/>
    <property type="project" value="TreeGrafter"/>
</dbReference>
<dbReference type="PANTHER" id="PTHR47428">
    <property type="entry name" value="REGULATORY PROTEIN MIG1-RELATED"/>
    <property type="match status" value="1"/>
</dbReference>
<dbReference type="InterPro" id="IPR036236">
    <property type="entry name" value="Znf_C2H2_sf"/>
</dbReference>
<dbReference type="EMBL" id="JANBUW010000088">
    <property type="protein sequence ID" value="KAJ2849294.1"/>
    <property type="molecule type" value="Genomic_DNA"/>
</dbReference>
<evidence type="ECO:0000256" key="10">
    <source>
        <dbReference type="SAM" id="MobiDB-lite"/>
    </source>
</evidence>
<protein>
    <recommendedName>
        <fullName evidence="11">C2H2-type domain-containing protein</fullName>
    </recommendedName>
</protein>
<name>A0A9W8M0D3_9FUNG</name>
<reference evidence="12" key="1">
    <citation type="submission" date="2022-07" db="EMBL/GenBank/DDBJ databases">
        <title>Phylogenomic reconstructions and comparative analyses of Kickxellomycotina fungi.</title>
        <authorList>
            <person name="Reynolds N.K."/>
            <person name="Stajich J.E."/>
            <person name="Barry K."/>
            <person name="Grigoriev I.V."/>
            <person name="Crous P."/>
            <person name="Smith M.E."/>
        </authorList>
    </citation>
    <scope>NUCLEOTIDE SEQUENCE</scope>
    <source>
        <strain evidence="12">NRRL 1566</strain>
    </source>
</reference>
<keyword evidence="13" id="KW-1185">Reference proteome</keyword>
<dbReference type="GO" id="GO:0005737">
    <property type="term" value="C:cytoplasm"/>
    <property type="evidence" value="ECO:0007669"/>
    <property type="project" value="TreeGrafter"/>
</dbReference>
<feature type="region of interest" description="Disordered" evidence="10">
    <location>
        <begin position="307"/>
        <end position="327"/>
    </location>
</feature>
<dbReference type="SMART" id="SM00355">
    <property type="entry name" value="ZnF_C2H2"/>
    <property type="match status" value="2"/>
</dbReference>
<feature type="region of interest" description="Disordered" evidence="10">
    <location>
        <begin position="71"/>
        <end position="105"/>
    </location>
</feature>
<keyword evidence="5" id="KW-0862">Zinc</keyword>
<feature type="domain" description="C2H2-type" evidence="11">
    <location>
        <begin position="16"/>
        <end position="43"/>
    </location>
</feature>
<keyword evidence="3" id="KW-0677">Repeat</keyword>
<dbReference type="InterPro" id="IPR013087">
    <property type="entry name" value="Znf_C2H2_type"/>
</dbReference>
<dbReference type="Proteomes" id="UP001139887">
    <property type="component" value="Unassembled WGS sequence"/>
</dbReference>
<evidence type="ECO:0000256" key="3">
    <source>
        <dbReference type="ARBA" id="ARBA00022737"/>
    </source>
</evidence>
<organism evidence="12 13">
    <name type="scientific">Coemansia brasiliensis</name>
    <dbReference type="NCBI Taxonomy" id="2650707"/>
    <lineage>
        <taxon>Eukaryota</taxon>
        <taxon>Fungi</taxon>
        <taxon>Fungi incertae sedis</taxon>
        <taxon>Zoopagomycota</taxon>
        <taxon>Kickxellomycotina</taxon>
        <taxon>Kickxellomycetes</taxon>
        <taxon>Kickxellales</taxon>
        <taxon>Kickxellaceae</taxon>
        <taxon>Coemansia</taxon>
    </lineage>
</organism>
<evidence type="ECO:0000256" key="6">
    <source>
        <dbReference type="ARBA" id="ARBA00023015"/>
    </source>
</evidence>
<keyword evidence="7" id="KW-0804">Transcription</keyword>
<evidence type="ECO:0000313" key="12">
    <source>
        <dbReference type="EMBL" id="KAJ2849294.1"/>
    </source>
</evidence>
<evidence type="ECO:0000256" key="4">
    <source>
        <dbReference type="ARBA" id="ARBA00022771"/>
    </source>
</evidence>
<feature type="domain" description="C2H2-type" evidence="11">
    <location>
        <begin position="44"/>
        <end position="73"/>
    </location>
</feature>
<keyword evidence="8" id="KW-0539">Nucleus</keyword>
<proteinExistence type="predicted"/>
<feature type="compositionally biased region" description="Low complexity" evidence="10">
    <location>
        <begin position="87"/>
        <end position="105"/>
    </location>
</feature>
<dbReference type="OrthoDB" id="654211at2759"/>
<dbReference type="AlphaFoldDB" id="A0A9W8M0D3"/>
<dbReference type="PANTHER" id="PTHR47428:SF1">
    <property type="entry name" value="REGULATORY PROTEIN MIG1-RELATED"/>
    <property type="match status" value="1"/>
</dbReference>
<dbReference type="PROSITE" id="PS50157">
    <property type="entry name" value="ZINC_FINGER_C2H2_2"/>
    <property type="match status" value="2"/>
</dbReference>
<dbReference type="SUPFAM" id="SSF57667">
    <property type="entry name" value="beta-beta-alpha zinc fingers"/>
    <property type="match status" value="1"/>
</dbReference>
<evidence type="ECO:0000259" key="11">
    <source>
        <dbReference type="PROSITE" id="PS50157"/>
    </source>
</evidence>
<dbReference type="Gene3D" id="3.30.160.60">
    <property type="entry name" value="Classic Zinc Finger"/>
    <property type="match status" value="2"/>
</dbReference>
<dbReference type="GO" id="GO:0008270">
    <property type="term" value="F:zinc ion binding"/>
    <property type="evidence" value="ECO:0007669"/>
    <property type="project" value="UniProtKB-KW"/>
</dbReference>
<evidence type="ECO:0000256" key="9">
    <source>
        <dbReference type="PROSITE-ProRule" id="PRU00042"/>
    </source>
</evidence>
<dbReference type="GO" id="GO:0005634">
    <property type="term" value="C:nucleus"/>
    <property type="evidence" value="ECO:0007669"/>
    <property type="project" value="UniProtKB-SubCell"/>
</dbReference>
<sequence>MSTRNTASKCEGVRQFKCPMCPKAFFRLEHQTRHIRTHTGERPHACTHPGCEKRFSRSDELTRHMRIHKGTPAQRREARNARKRAVRGSGSTSSAGATRSFSSAAASQTTMPTAYLFSGMGLDSREQLPSLTTRNYSLDSSLRSMGTGTHDISLAGIASLNNQSLVSHLSQQPNYYGAMQPFDKMNYSIPTSSSSNGGELLQQQTYSRQAQAASILDYTNALDTLLSNNSEATLEFSSNLSGNAAQLGPSSLDGVMQHYSLECPPNSNGMSASASSWGYGSNELLKATQDSLYPMMLPFGDAIAKNNQQTEQQRIQSASHSLGGENFSNLYPHQHQDTSSSFSAATTQAVSNAESTNAMAYLGFSNISLAFPAMSTIATASLLGQQSSSQHTAMLAEDNGSPKAQNPFLATESRAPDSVATDMISGSSIVDNAVMSLKSWQKATEPGSKPDSDHLGFRSHNLPKSPRLEGSGQFAQSWLQSNRRYHRQAENPHIHRLHSSQPACELKNTIKPARQGTYCRRLVLY</sequence>
<keyword evidence="6" id="KW-0805">Transcription regulation</keyword>
<dbReference type="Pfam" id="PF00096">
    <property type="entry name" value="zf-C2H2"/>
    <property type="match status" value="2"/>
</dbReference>
<evidence type="ECO:0000256" key="7">
    <source>
        <dbReference type="ARBA" id="ARBA00023163"/>
    </source>
</evidence>
<dbReference type="GO" id="GO:0000433">
    <property type="term" value="P:carbon catabolite repression of transcription from RNA polymerase II promoter by glucose"/>
    <property type="evidence" value="ECO:0007669"/>
    <property type="project" value="TreeGrafter"/>
</dbReference>
<keyword evidence="4 9" id="KW-0863">Zinc-finger</keyword>
<evidence type="ECO:0000256" key="1">
    <source>
        <dbReference type="ARBA" id="ARBA00004123"/>
    </source>
</evidence>
<comment type="caution">
    <text evidence="12">The sequence shown here is derived from an EMBL/GenBank/DDBJ whole genome shotgun (WGS) entry which is preliminary data.</text>
</comment>
<keyword evidence="2" id="KW-0479">Metal-binding</keyword>
<dbReference type="PROSITE" id="PS00028">
    <property type="entry name" value="ZINC_FINGER_C2H2_1"/>
    <property type="match status" value="2"/>
</dbReference>
<evidence type="ECO:0000313" key="13">
    <source>
        <dbReference type="Proteomes" id="UP001139887"/>
    </source>
</evidence>
<comment type="subcellular location">
    <subcellularLocation>
        <location evidence="1">Nucleus</location>
    </subcellularLocation>
</comment>
<evidence type="ECO:0000256" key="2">
    <source>
        <dbReference type="ARBA" id="ARBA00022723"/>
    </source>
</evidence>
<evidence type="ECO:0000256" key="8">
    <source>
        <dbReference type="ARBA" id="ARBA00023242"/>
    </source>
</evidence>
<evidence type="ECO:0000256" key="5">
    <source>
        <dbReference type="ARBA" id="ARBA00022833"/>
    </source>
</evidence>
<dbReference type="FunFam" id="3.30.160.60:FF:000125">
    <property type="entry name" value="Putative zinc finger protein 143"/>
    <property type="match status" value="1"/>
</dbReference>